<reference evidence="1" key="1">
    <citation type="submission" date="2016-09" db="EMBL/GenBank/DDBJ databases">
        <title>Genome sequence of Chlorobaculum limnaeum.</title>
        <authorList>
            <person name="Liu Z."/>
            <person name="Tank M."/>
            <person name="Bryant D.A."/>
        </authorList>
    </citation>
    <scope>NUCLEOTIDE SEQUENCE [LARGE SCALE GENOMIC DNA]</scope>
    <source>
        <strain evidence="1">DSM 1677</strain>
    </source>
</reference>
<protein>
    <submittedName>
        <fullName evidence="1">Addiction module protein</fullName>
    </submittedName>
</protein>
<dbReference type="AlphaFoldDB" id="A0A1D8CZ18"/>
<name>A0A1D8CZ18_CHLLM</name>
<dbReference type="KEGG" id="clz:BIU88_08320"/>
<evidence type="ECO:0000313" key="2">
    <source>
        <dbReference type="Proteomes" id="UP000095185"/>
    </source>
</evidence>
<organism evidence="1 2">
    <name type="scientific">Chlorobaculum limnaeum</name>
    <dbReference type="NCBI Taxonomy" id="274537"/>
    <lineage>
        <taxon>Bacteria</taxon>
        <taxon>Pseudomonadati</taxon>
        <taxon>Chlorobiota</taxon>
        <taxon>Chlorobiia</taxon>
        <taxon>Chlorobiales</taxon>
        <taxon>Chlorobiaceae</taxon>
        <taxon>Chlorobaculum</taxon>
    </lineage>
</organism>
<keyword evidence="2" id="KW-1185">Reference proteome</keyword>
<dbReference type="OrthoDB" id="598283at2"/>
<dbReference type="RefSeq" id="WP_069810333.1">
    <property type="nucleotide sequence ID" value="NZ_CP017305.1"/>
</dbReference>
<dbReference type="Pfam" id="PF09720">
    <property type="entry name" value="Unstab_antitox"/>
    <property type="match status" value="1"/>
</dbReference>
<evidence type="ECO:0000313" key="1">
    <source>
        <dbReference type="EMBL" id="AOS84136.1"/>
    </source>
</evidence>
<dbReference type="Proteomes" id="UP000095185">
    <property type="component" value="Chromosome"/>
</dbReference>
<dbReference type="STRING" id="274537.BIU88_08320"/>
<sequence length="84" mass="9639">MTTKQLIDEAVSLPVEKRAFVVDSLLRSLNQPESEIDKKWATEAQRRLAELRSGQVGAIPGDKVFAKMWKNFETRSFLFSIKKK</sequence>
<dbReference type="InterPro" id="IPR013406">
    <property type="entry name" value="CHP02574_addiction_mod"/>
</dbReference>
<dbReference type="EMBL" id="CP017305">
    <property type="protein sequence ID" value="AOS84136.1"/>
    <property type="molecule type" value="Genomic_DNA"/>
</dbReference>
<gene>
    <name evidence="1" type="ORF">BIU88_08320</name>
</gene>
<accession>A0A1D8CZ18</accession>
<proteinExistence type="predicted"/>